<reference evidence="1 2" key="1">
    <citation type="submission" date="2014-09" db="EMBL/GenBank/DDBJ databases">
        <authorList>
            <person name="Chan K.-G."/>
        </authorList>
    </citation>
    <scope>NUCLEOTIDE SEQUENCE [LARGE SCALE GENOMIC DNA]</scope>
    <source>
        <strain evidence="1 2">ND04</strain>
    </source>
</reference>
<protein>
    <submittedName>
        <fullName evidence="1">Uncharacterized protein</fullName>
    </submittedName>
</protein>
<accession>A0ABM5RIH4</accession>
<dbReference type="EMBL" id="CP009454">
    <property type="protein sequence ID" value="AIR85798.1"/>
    <property type="molecule type" value="Genomic_DNA"/>
</dbReference>
<name>A0ABM5RIH4_9GAMM</name>
<proteinExistence type="predicted"/>
<evidence type="ECO:0000313" key="1">
    <source>
        <dbReference type="EMBL" id="AIR85798.1"/>
    </source>
</evidence>
<dbReference type="Proteomes" id="UP000029495">
    <property type="component" value="Chromosome"/>
</dbReference>
<evidence type="ECO:0000313" key="2">
    <source>
        <dbReference type="Proteomes" id="UP000029495"/>
    </source>
</evidence>
<gene>
    <name evidence="1" type="ORF">LH22_10100</name>
</gene>
<keyword evidence="2" id="KW-1185">Reference proteome</keyword>
<organism evidence="1 2">
    <name type="scientific">Pantoea rwandensis</name>
    <dbReference type="NCBI Taxonomy" id="1076550"/>
    <lineage>
        <taxon>Bacteria</taxon>
        <taxon>Pseudomonadati</taxon>
        <taxon>Pseudomonadota</taxon>
        <taxon>Gammaproteobacteria</taxon>
        <taxon>Enterobacterales</taxon>
        <taxon>Erwiniaceae</taxon>
        <taxon>Pantoea</taxon>
    </lineage>
</organism>
<dbReference type="RefSeq" id="WP_038646146.1">
    <property type="nucleotide sequence ID" value="NZ_CP009454.1"/>
</dbReference>
<sequence>MMGYGAIYRALFSWLIISLKLRDKSLHYRMWDLSKKDEREDIIIKQLEILFVLSLLQAAAPKQESARRSN</sequence>